<reference evidence="1" key="1">
    <citation type="submission" date="2020-05" db="EMBL/GenBank/DDBJ databases">
        <title>Large-scale comparative analyses of tick genomes elucidate their genetic diversity and vector capacities.</title>
        <authorList>
            <person name="Jia N."/>
            <person name="Wang J."/>
            <person name="Shi W."/>
            <person name="Du L."/>
            <person name="Sun Y."/>
            <person name="Zhan W."/>
            <person name="Jiang J."/>
            <person name="Wang Q."/>
            <person name="Zhang B."/>
            <person name="Ji P."/>
            <person name="Sakyi L.B."/>
            <person name="Cui X."/>
            <person name="Yuan T."/>
            <person name="Jiang B."/>
            <person name="Yang W."/>
            <person name="Lam T.T.-Y."/>
            <person name="Chang Q."/>
            <person name="Ding S."/>
            <person name="Wang X."/>
            <person name="Zhu J."/>
            <person name="Ruan X."/>
            <person name="Zhao L."/>
            <person name="Wei J."/>
            <person name="Que T."/>
            <person name="Du C."/>
            <person name="Cheng J."/>
            <person name="Dai P."/>
            <person name="Han X."/>
            <person name="Huang E."/>
            <person name="Gao Y."/>
            <person name="Liu J."/>
            <person name="Shao H."/>
            <person name="Ye R."/>
            <person name="Li L."/>
            <person name="Wei W."/>
            <person name="Wang X."/>
            <person name="Wang C."/>
            <person name="Yang T."/>
            <person name="Huo Q."/>
            <person name="Li W."/>
            <person name="Guo W."/>
            <person name="Chen H."/>
            <person name="Zhou L."/>
            <person name="Ni X."/>
            <person name="Tian J."/>
            <person name="Zhou Y."/>
            <person name="Sheng Y."/>
            <person name="Liu T."/>
            <person name="Pan Y."/>
            <person name="Xia L."/>
            <person name="Li J."/>
            <person name="Zhao F."/>
            <person name="Cao W."/>
        </authorList>
    </citation>
    <scope>NUCLEOTIDE SEQUENCE</scope>
    <source>
        <strain evidence="1">Hyas-2018</strain>
    </source>
</reference>
<organism evidence="1 2">
    <name type="scientific">Hyalomma asiaticum</name>
    <name type="common">Tick</name>
    <dbReference type="NCBI Taxonomy" id="266040"/>
    <lineage>
        <taxon>Eukaryota</taxon>
        <taxon>Metazoa</taxon>
        <taxon>Ecdysozoa</taxon>
        <taxon>Arthropoda</taxon>
        <taxon>Chelicerata</taxon>
        <taxon>Arachnida</taxon>
        <taxon>Acari</taxon>
        <taxon>Parasitiformes</taxon>
        <taxon>Ixodida</taxon>
        <taxon>Ixodoidea</taxon>
        <taxon>Ixodidae</taxon>
        <taxon>Hyalomminae</taxon>
        <taxon>Hyalomma</taxon>
    </lineage>
</organism>
<dbReference type="EMBL" id="CM023487">
    <property type="protein sequence ID" value="KAH6925935.1"/>
    <property type="molecule type" value="Genomic_DNA"/>
</dbReference>
<evidence type="ECO:0000313" key="1">
    <source>
        <dbReference type="EMBL" id="KAH6925935.1"/>
    </source>
</evidence>
<name>A0ACB7RU65_HYAAI</name>
<dbReference type="Proteomes" id="UP000821845">
    <property type="component" value="Chromosome 7"/>
</dbReference>
<evidence type="ECO:0000313" key="2">
    <source>
        <dbReference type="Proteomes" id="UP000821845"/>
    </source>
</evidence>
<accession>A0ACB7RU65</accession>
<gene>
    <name evidence="1" type="ORF">HPB50_012301</name>
</gene>
<comment type="caution">
    <text evidence="1">The sequence shown here is derived from an EMBL/GenBank/DDBJ whole genome shotgun (WGS) entry which is preliminary data.</text>
</comment>
<keyword evidence="2" id="KW-1185">Reference proteome</keyword>
<sequence length="83" mass="8475">MGLSGSHDSGSSHRVLASTPHVPPGPGGTTGRRSAPRQPQDSSGPHLAASRMSVNKAEAALPIPSYTILSLSTAAPSAHYYVE</sequence>
<proteinExistence type="predicted"/>
<protein>
    <submittedName>
        <fullName evidence="1">Uncharacterized protein</fullName>
    </submittedName>
</protein>